<proteinExistence type="predicted"/>
<sequence length="398" mass="45851">MMNYIRKTNFLVFCIGVIFALSSCQQKEKHDGYMLKGTVKGLNSGWVKLAESSGISDKTIVLDSAEIQNGVFEFKGKLESPDMFNLIINDISGRVFLENSEINIDIDWSAITPEDWQFTPEVSGSNVHKEYYDVEAKLNAVYNSEKYTPIEEYRKILEKARKSKDSKMMEDAMALQKKLWPLIEEQGREYTQIRHDFARENPDSPIAVHVLGYQFSEGRMSKEQLKEFYTLFKGDAKKTSFYRNFMTKVYKDVFENLGVGNTAPDFTLETVDCDELTLSEVQGKYRLVDFWASWCGPCRASFPHLKELRKKYGKDGFEIIGVGTADTEDKWRKAIQEDQTPWIHVFDVHTTKSYGPVAQSYAVPHLPTTFLIDSERKILLRNSTKEELDAKLKELFGR</sequence>
<keyword evidence="3" id="KW-1015">Disulfide bond</keyword>
<keyword evidence="7" id="KW-1185">Reference proteome</keyword>
<feature type="domain" description="Thioredoxin" evidence="5">
    <location>
        <begin position="257"/>
        <end position="397"/>
    </location>
</feature>
<keyword evidence="2" id="KW-0201">Cytochrome c-type biogenesis</keyword>
<comment type="caution">
    <text evidence="6">The sequence shown here is derived from an EMBL/GenBank/DDBJ whole genome shotgun (WGS) entry which is preliminary data.</text>
</comment>
<dbReference type="GO" id="GO:0017004">
    <property type="term" value="P:cytochrome complex assembly"/>
    <property type="evidence" value="ECO:0007669"/>
    <property type="project" value="UniProtKB-KW"/>
</dbReference>
<dbReference type="GO" id="GO:0016491">
    <property type="term" value="F:oxidoreductase activity"/>
    <property type="evidence" value="ECO:0007669"/>
    <property type="project" value="InterPro"/>
</dbReference>
<dbReference type="Pfam" id="PF00578">
    <property type="entry name" value="AhpC-TSA"/>
    <property type="match status" value="1"/>
</dbReference>
<dbReference type="EMBL" id="MVDD01000004">
    <property type="protein sequence ID" value="PKQ63932.1"/>
    <property type="molecule type" value="Genomic_DNA"/>
</dbReference>
<dbReference type="CDD" id="cd02966">
    <property type="entry name" value="TlpA_like_family"/>
    <property type="match status" value="1"/>
</dbReference>
<dbReference type="PROSITE" id="PS51257">
    <property type="entry name" value="PROKAR_LIPOPROTEIN"/>
    <property type="match status" value="1"/>
</dbReference>
<evidence type="ECO:0000256" key="2">
    <source>
        <dbReference type="ARBA" id="ARBA00022748"/>
    </source>
</evidence>
<evidence type="ECO:0000313" key="6">
    <source>
        <dbReference type="EMBL" id="PKQ63932.1"/>
    </source>
</evidence>
<gene>
    <name evidence="6" type="ORF">BZG02_07935</name>
</gene>
<accession>A0A2N3I0V4</accession>
<protein>
    <recommendedName>
        <fullName evidence="5">Thioredoxin domain-containing protein</fullName>
    </recommendedName>
</protein>
<evidence type="ECO:0000256" key="1">
    <source>
        <dbReference type="ARBA" id="ARBA00004196"/>
    </source>
</evidence>
<dbReference type="InterPro" id="IPR013766">
    <property type="entry name" value="Thioredoxin_domain"/>
</dbReference>
<dbReference type="Pfam" id="PF14289">
    <property type="entry name" value="DUF4369"/>
    <property type="match status" value="1"/>
</dbReference>
<dbReference type="GO" id="GO:0030313">
    <property type="term" value="C:cell envelope"/>
    <property type="evidence" value="ECO:0007669"/>
    <property type="project" value="UniProtKB-SubCell"/>
</dbReference>
<dbReference type="InterPro" id="IPR000866">
    <property type="entry name" value="AhpC/TSA"/>
</dbReference>
<dbReference type="SUPFAM" id="SSF52833">
    <property type="entry name" value="Thioredoxin-like"/>
    <property type="match status" value="1"/>
</dbReference>
<evidence type="ECO:0000313" key="7">
    <source>
        <dbReference type="Proteomes" id="UP000233535"/>
    </source>
</evidence>
<dbReference type="AlphaFoldDB" id="A0A2N3I0V4"/>
<evidence type="ECO:0000256" key="4">
    <source>
        <dbReference type="ARBA" id="ARBA00023284"/>
    </source>
</evidence>
<dbReference type="OrthoDB" id="9794348at2"/>
<dbReference type="InterPro" id="IPR036249">
    <property type="entry name" value="Thioredoxin-like_sf"/>
</dbReference>
<name>A0A2N3I0V4_9BACT</name>
<dbReference type="PROSITE" id="PS00194">
    <property type="entry name" value="THIOREDOXIN_1"/>
    <property type="match status" value="1"/>
</dbReference>
<keyword evidence="4" id="KW-0676">Redox-active center</keyword>
<dbReference type="InterPro" id="IPR025380">
    <property type="entry name" value="DUF4369"/>
</dbReference>
<comment type="subcellular location">
    <subcellularLocation>
        <location evidence="1">Cell envelope</location>
    </subcellularLocation>
</comment>
<evidence type="ECO:0000256" key="3">
    <source>
        <dbReference type="ARBA" id="ARBA00023157"/>
    </source>
</evidence>
<organism evidence="6 7">
    <name type="scientific">Labilibaculum filiforme</name>
    <dbReference type="NCBI Taxonomy" id="1940526"/>
    <lineage>
        <taxon>Bacteria</taxon>
        <taxon>Pseudomonadati</taxon>
        <taxon>Bacteroidota</taxon>
        <taxon>Bacteroidia</taxon>
        <taxon>Marinilabiliales</taxon>
        <taxon>Marinifilaceae</taxon>
        <taxon>Labilibaculum</taxon>
    </lineage>
</organism>
<dbReference type="InterPro" id="IPR017937">
    <property type="entry name" value="Thioredoxin_CS"/>
</dbReference>
<reference evidence="6 7" key="1">
    <citation type="journal article" date="2017" name="Front. Microbiol.">
        <title>Labilibaculum manganireducens gen. nov., sp. nov. and Labilibaculum filiforme sp. nov., Novel Bacteroidetes Isolated from Subsurface Sediments of the Baltic Sea.</title>
        <authorList>
            <person name="Vandieken V."/>
            <person name="Marshall I.P."/>
            <person name="Niemann H."/>
            <person name="Engelen B."/>
            <person name="Cypionka H."/>
        </authorList>
    </citation>
    <scope>NUCLEOTIDE SEQUENCE [LARGE SCALE GENOMIC DNA]</scope>
    <source>
        <strain evidence="6 7">59.16B</strain>
    </source>
</reference>
<dbReference type="PANTHER" id="PTHR42852:SF6">
    <property type="entry name" value="THIOL:DISULFIDE INTERCHANGE PROTEIN DSBE"/>
    <property type="match status" value="1"/>
</dbReference>
<dbReference type="PROSITE" id="PS51352">
    <property type="entry name" value="THIOREDOXIN_2"/>
    <property type="match status" value="1"/>
</dbReference>
<evidence type="ECO:0000259" key="5">
    <source>
        <dbReference type="PROSITE" id="PS51352"/>
    </source>
</evidence>
<dbReference type="PANTHER" id="PTHR42852">
    <property type="entry name" value="THIOL:DISULFIDE INTERCHANGE PROTEIN DSBE"/>
    <property type="match status" value="1"/>
</dbReference>
<dbReference type="Proteomes" id="UP000233535">
    <property type="component" value="Unassembled WGS sequence"/>
</dbReference>
<dbReference type="Gene3D" id="3.40.30.10">
    <property type="entry name" value="Glutaredoxin"/>
    <property type="match status" value="1"/>
</dbReference>
<dbReference type="GO" id="GO:0016209">
    <property type="term" value="F:antioxidant activity"/>
    <property type="evidence" value="ECO:0007669"/>
    <property type="project" value="InterPro"/>
</dbReference>
<dbReference type="InterPro" id="IPR050553">
    <property type="entry name" value="Thioredoxin_ResA/DsbE_sf"/>
</dbReference>